<dbReference type="Proteomes" id="UP000094527">
    <property type="component" value="Unassembled WGS sequence"/>
</dbReference>
<evidence type="ECO:0000313" key="3">
    <source>
        <dbReference type="Proteomes" id="UP000094527"/>
    </source>
</evidence>
<keyword evidence="1" id="KW-0472">Membrane</keyword>
<reference evidence="2 3" key="1">
    <citation type="journal article" date="2016" name="Genome Biol. Evol.">
        <title>Gene Family Evolution Reflects Adaptation to Soil Environmental Stressors in the Genome of the Collembolan Orchesella cincta.</title>
        <authorList>
            <person name="Faddeeva-Vakhrusheva A."/>
            <person name="Derks M.F."/>
            <person name="Anvar S.Y."/>
            <person name="Agamennone V."/>
            <person name="Suring W."/>
            <person name="Smit S."/>
            <person name="van Straalen N.M."/>
            <person name="Roelofs D."/>
        </authorList>
    </citation>
    <scope>NUCLEOTIDE SEQUENCE [LARGE SCALE GENOMIC DNA]</scope>
    <source>
        <tissue evidence="2">Mixed pool</tissue>
    </source>
</reference>
<evidence type="ECO:0000313" key="2">
    <source>
        <dbReference type="EMBL" id="ODN03752.1"/>
    </source>
</evidence>
<gene>
    <name evidence="2" type="ORF">Ocin01_02900</name>
</gene>
<feature type="transmembrane region" description="Helical" evidence="1">
    <location>
        <begin position="40"/>
        <end position="61"/>
    </location>
</feature>
<accession>A0A1D2NEU4</accession>
<dbReference type="EMBL" id="LJIJ01000064">
    <property type="protein sequence ID" value="ODN03752.1"/>
    <property type="molecule type" value="Genomic_DNA"/>
</dbReference>
<proteinExistence type="predicted"/>
<sequence length="72" mass="7553">MLTLGTRGAGIFIGGTERNATNNATATFECHPLGERHGSLLLGLASAGVIANVSLAGLILARKSLRRLEKFF</sequence>
<evidence type="ECO:0000256" key="1">
    <source>
        <dbReference type="SAM" id="Phobius"/>
    </source>
</evidence>
<protein>
    <submittedName>
        <fullName evidence="2">Uncharacterized protein</fullName>
    </submittedName>
</protein>
<keyword evidence="3" id="KW-1185">Reference proteome</keyword>
<keyword evidence="1" id="KW-1133">Transmembrane helix</keyword>
<organism evidence="2 3">
    <name type="scientific">Orchesella cincta</name>
    <name type="common">Springtail</name>
    <name type="synonym">Podura cincta</name>
    <dbReference type="NCBI Taxonomy" id="48709"/>
    <lineage>
        <taxon>Eukaryota</taxon>
        <taxon>Metazoa</taxon>
        <taxon>Ecdysozoa</taxon>
        <taxon>Arthropoda</taxon>
        <taxon>Hexapoda</taxon>
        <taxon>Collembola</taxon>
        <taxon>Entomobryomorpha</taxon>
        <taxon>Entomobryoidea</taxon>
        <taxon>Orchesellidae</taxon>
        <taxon>Orchesellinae</taxon>
        <taxon>Orchesella</taxon>
    </lineage>
</organism>
<keyword evidence="1" id="KW-0812">Transmembrane</keyword>
<name>A0A1D2NEU4_ORCCI</name>
<dbReference type="AlphaFoldDB" id="A0A1D2NEU4"/>
<comment type="caution">
    <text evidence="2">The sequence shown here is derived from an EMBL/GenBank/DDBJ whole genome shotgun (WGS) entry which is preliminary data.</text>
</comment>